<proteinExistence type="inferred from homology"/>
<evidence type="ECO:0000256" key="4">
    <source>
        <dbReference type="ARBA" id="ARBA00023136"/>
    </source>
</evidence>
<dbReference type="PROSITE" id="PS51257">
    <property type="entry name" value="PROKAR_LIPOPROTEIN"/>
    <property type="match status" value="1"/>
</dbReference>
<accession>A0A4R6IL04</accession>
<keyword evidence="3" id="KW-0732">Signal</keyword>
<dbReference type="SUPFAM" id="SSF48452">
    <property type="entry name" value="TPR-like"/>
    <property type="match status" value="1"/>
</dbReference>
<dbReference type="Pfam" id="PF07980">
    <property type="entry name" value="SusD_RagB"/>
    <property type="match status" value="1"/>
</dbReference>
<dbReference type="OrthoDB" id="5694214at2"/>
<dbReference type="RefSeq" id="WP_133554448.1">
    <property type="nucleotide sequence ID" value="NZ_SNWM01000002.1"/>
</dbReference>
<keyword evidence="9" id="KW-1185">Reference proteome</keyword>
<evidence type="ECO:0000256" key="2">
    <source>
        <dbReference type="ARBA" id="ARBA00006275"/>
    </source>
</evidence>
<comment type="caution">
    <text evidence="8">The sequence shown here is derived from an EMBL/GenBank/DDBJ whole genome shotgun (WGS) entry which is preliminary data.</text>
</comment>
<dbReference type="GO" id="GO:0009279">
    <property type="term" value="C:cell outer membrane"/>
    <property type="evidence" value="ECO:0007669"/>
    <property type="project" value="UniProtKB-SubCell"/>
</dbReference>
<evidence type="ECO:0000256" key="5">
    <source>
        <dbReference type="ARBA" id="ARBA00023237"/>
    </source>
</evidence>
<dbReference type="EMBL" id="SNWM01000002">
    <property type="protein sequence ID" value="TDO22794.1"/>
    <property type="molecule type" value="Genomic_DNA"/>
</dbReference>
<evidence type="ECO:0000313" key="9">
    <source>
        <dbReference type="Proteomes" id="UP000295499"/>
    </source>
</evidence>
<evidence type="ECO:0000256" key="3">
    <source>
        <dbReference type="ARBA" id="ARBA00022729"/>
    </source>
</evidence>
<organism evidence="8 9">
    <name type="scientific">Pedobacter duraquae</name>
    <dbReference type="NCBI Taxonomy" id="425511"/>
    <lineage>
        <taxon>Bacteria</taxon>
        <taxon>Pseudomonadati</taxon>
        <taxon>Bacteroidota</taxon>
        <taxon>Sphingobacteriia</taxon>
        <taxon>Sphingobacteriales</taxon>
        <taxon>Sphingobacteriaceae</taxon>
        <taxon>Pedobacter</taxon>
    </lineage>
</organism>
<comment type="subcellular location">
    <subcellularLocation>
        <location evidence="1">Cell outer membrane</location>
    </subcellularLocation>
</comment>
<dbReference type="Proteomes" id="UP000295499">
    <property type="component" value="Unassembled WGS sequence"/>
</dbReference>
<keyword evidence="4" id="KW-0472">Membrane</keyword>
<protein>
    <submittedName>
        <fullName evidence="8">Putative outer membrane starch-binding protein</fullName>
    </submittedName>
</protein>
<dbReference type="InterPro" id="IPR012944">
    <property type="entry name" value="SusD_RagB_dom"/>
</dbReference>
<sequence>MKTKFINSALLVLAIGAISITSCKKVLDYKSDSSSSADVVFESTTSTNAAVIGVYNKLIGDNGYGNRISSLFPLSADDFKTSGSYSSADRRGISMYGASSDNSDLYNPFVQLYSGIERANLCIKFIPTSNVYTNGSAGEKALMQRYYGEALALRALFFYELIRNWGDVPASFVPAADAATLYGPNVDHDKTYERIIADLKIAEDMVPWRSAIADYGSFRFTKGAIKGLRARIALARGGYSLKISNHTMTRNADYLTYYKIAFDECLDIMGHRGDHTLNPVYENVFKSLHTISRLDDAHELMFEVAAYGSNSSTDSKLGYYNGMRFNSASSFGQGGGGINAIPTYFYEFDQSKDCRRDVTIGVFEINANSKKILNATSALTDGKFRKSWTAFNNSSSAQTFAINWPILRFADVLLMYAEADNEINNGPSGAAQAALVEVQKRAYAGFETSTPVNPTTKDGFFNAIVKERLLEFGGEGIRKYDLIRWNLMKTKFDETRDKLRQFMLGQGAYANVPAYIYAKENNYLQTNSVAEVANMDLYSGTSTTVNNVFFTPGLGTSAAPSGYTTKNWRAGVTDDATTGTISGTLAGFAFYFEANKKEVFPYPKSALIENPAMVQNFGY</sequence>
<feature type="domain" description="SusD-like N-terminal" evidence="7">
    <location>
        <begin position="27"/>
        <end position="234"/>
    </location>
</feature>
<evidence type="ECO:0000259" key="6">
    <source>
        <dbReference type="Pfam" id="PF07980"/>
    </source>
</evidence>
<name>A0A4R6IL04_9SPHI</name>
<dbReference type="Gene3D" id="1.25.40.390">
    <property type="match status" value="1"/>
</dbReference>
<comment type="similarity">
    <text evidence="2">Belongs to the SusD family.</text>
</comment>
<dbReference type="Pfam" id="PF14322">
    <property type="entry name" value="SusD-like_3"/>
    <property type="match status" value="1"/>
</dbReference>
<keyword evidence="5" id="KW-0998">Cell outer membrane</keyword>
<dbReference type="AlphaFoldDB" id="A0A4R6IL04"/>
<evidence type="ECO:0000259" key="7">
    <source>
        <dbReference type="Pfam" id="PF14322"/>
    </source>
</evidence>
<dbReference type="InterPro" id="IPR033985">
    <property type="entry name" value="SusD-like_N"/>
</dbReference>
<reference evidence="8 9" key="1">
    <citation type="submission" date="2019-03" db="EMBL/GenBank/DDBJ databases">
        <title>Genomic Encyclopedia of Archaeal and Bacterial Type Strains, Phase II (KMG-II): from individual species to whole genera.</title>
        <authorList>
            <person name="Goeker M."/>
        </authorList>
    </citation>
    <scope>NUCLEOTIDE SEQUENCE [LARGE SCALE GENOMIC DNA]</scope>
    <source>
        <strain evidence="8 9">DSM 19034</strain>
    </source>
</reference>
<evidence type="ECO:0000313" key="8">
    <source>
        <dbReference type="EMBL" id="TDO22794.1"/>
    </source>
</evidence>
<gene>
    <name evidence="8" type="ORF">CLV32_1779</name>
</gene>
<feature type="domain" description="RagB/SusD" evidence="6">
    <location>
        <begin position="383"/>
        <end position="619"/>
    </location>
</feature>
<evidence type="ECO:0000256" key="1">
    <source>
        <dbReference type="ARBA" id="ARBA00004442"/>
    </source>
</evidence>
<dbReference type="InterPro" id="IPR011990">
    <property type="entry name" value="TPR-like_helical_dom_sf"/>
</dbReference>